<evidence type="ECO:0000313" key="1">
    <source>
        <dbReference type="EMBL" id="MBW0583461.1"/>
    </source>
</evidence>
<reference evidence="1" key="1">
    <citation type="submission" date="2021-03" db="EMBL/GenBank/DDBJ databases">
        <title>Draft genome sequence of rust myrtle Austropuccinia psidii MF-1, a brazilian biotype.</title>
        <authorList>
            <person name="Quecine M.C."/>
            <person name="Pachon D.M.R."/>
            <person name="Bonatelli M.L."/>
            <person name="Correr F.H."/>
            <person name="Franceschini L.M."/>
            <person name="Leite T.F."/>
            <person name="Margarido G.R.A."/>
            <person name="Almeida C.A."/>
            <person name="Ferrarezi J.A."/>
            <person name="Labate C.A."/>
        </authorList>
    </citation>
    <scope>NUCLEOTIDE SEQUENCE</scope>
    <source>
        <strain evidence="1">MF-1</strain>
    </source>
</reference>
<dbReference type="AlphaFoldDB" id="A0A9Q3Q317"/>
<dbReference type="EMBL" id="AVOT02115202">
    <property type="protein sequence ID" value="MBW0583461.1"/>
    <property type="molecule type" value="Genomic_DNA"/>
</dbReference>
<sequence>MSIIYNEGKSHNNADGLHRWSLGNVRINPSYDPEVAAKIPIHLTEIDRKNFRFSEWAPGSGTPDTNQSGLVETETPILDISSSELHNEFFSSVIKYYSKHKQCSILLQLLQQKYRIPELESHSEETWLRDYKENKVFLIDGLFYHRGR</sequence>
<gene>
    <name evidence="1" type="ORF">O181_123176</name>
</gene>
<evidence type="ECO:0000313" key="2">
    <source>
        <dbReference type="Proteomes" id="UP000765509"/>
    </source>
</evidence>
<proteinExistence type="predicted"/>
<protein>
    <submittedName>
        <fullName evidence="1">Uncharacterized protein</fullName>
    </submittedName>
</protein>
<organism evidence="1 2">
    <name type="scientific">Austropuccinia psidii MF-1</name>
    <dbReference type="NCBI Taxonomy" id="1389203"/>
    <lineage>
        <taxon>Eukaryota</taxon>
        <taxon>Fungi</taxon>
        <taxon>Dikarya</taxon>
        <taxon>Basidiomycota</taxon>
        <taxon>Pucciniomycotina</taxon>
        <taxon>Pucciniomycetes</taxon>
        <taxon>Pucciniales</taxon>
        <taxon>Sphaerophragmiaceae</taxon>
        <taxon>Austropuccinia</taxon>
    </lineage>
</organism>
<name>A0A9Q3Q317_9BASI</name>
<dbReference type="OrthoDB" id="420169at2759"/>
<keyword evidence="2" id="KW-1185">Reference proteome</keyword>
<comment type="caution">
    <text evidence="1">The sequence shown here is derived from an EMBL/GenBank/DDBJ whole genome shotgun (WGS) entry which is preliminary data.</text>
</comment>
<accession>A0A9Q3Q317</accession>
<dbReference type="Proteomes" id="UP000765509">
    <property type="component" value="Unassembled WGS sequence"/>
</dbReference>